<dbReference type="Proteomes" id="UP000266272">
    <property type="component" value="Unassembled WGS sequence"/>
</dbReference>
<keyword evidence="3" id="KW-1185">Reference proteome</keyword>
<name>A0A395NE37_TRIAR</name>
<dbReference type="EMBL" id="PXOA01000550">
    <property type="protein sequence ID" value="RFU74280.1"/>
    <property type="molecule type" value="Genomic_DNA"/>
</dbReference>
<keyword evidence="2" id="KW-0808">Transferase</keyword>
<feature type="signal peptide" evidence="1">
    <location>
        <begin position="1"/>
        <end position="19"/>
    </location>
</feature>
<keyword evidence="1" id="KW-0732">Signal</keyword>
<gene>
    <name evidence="2" type="ORF">TARUN_7907</name>
</gene>
<proteinExistence type="predicted"/>
<dbReference type="GO" id="GO:0016740">
    <property type="term" value="F:transferase activity"/>
    <property type="evidence" value="ECO:0007669"/>
    <property type="project" value="UniProtKB-KW"/>
</dbReference>
<comment type="caution">
    <text evidence="2">The sequence shown here is derived from an EMBL/GenBank/DDBJ whole genome shotgun (WGS) entry which is preliminary data.</text>
</comment>
<organism evidence="2 3">
    <name type="scientific">Trichoderma arundinaceum</name>
    <dbReference type="NCBI Taxonomy" id="490622"/>
    <lineage>
        <taxon>Eukaryota</taxon>
        <taxon>Fungi</taxon>
        <taxon>Dikarya</taxon>
        <taxon>Ascomycota</taxon>
        <taxon>Pezizomycotina</taxon>
        <taxon>Sordariomycetes</taxon>
        <taxon>Hypocreomycetidae</taxon>
        <taxon>Hypocreales</taxon>
        <taxon>Hypocreaceae</taxon>
        <taxon>Trichoderma</taxon>
    </lineage>
</organism>
<evidence type="ECO:0000313" key="2">
    <source>
        <dbReference type="EMBL" id="RFU74280.1"/>
    </source>
</evidence>
<accession>A0A395NE37</accession>
<dbReference type="AlphaFoldDB" id="A0A395NE37"/>
<evidence type="ECO:0000313" key="3">
    <source>
        <dbReference type="Proteomes" id="UP000266272"/>
    </source>
</evidence>
<reference evidence="2 3" key="1">
    <citation type="journal article" date="2018" name="PLoS Pathog.">
        <title>Evolution of structural diversity of trichothecenes, a family of toxins produced by plant pathogenic and entomopathogenic fungi.</title>
        <authorList>
            <person name="Proctor R.H."/>
            <person name="McCormick S.P."/>
            <person name="Kim H.S."/>
            <person name="Cardoza R.E."/>
            <person name="Stanley A.M."/>
            <person name="Lindo L."/>
            <person name="Kelly A."/>
            <person name="Brown D.W."/>
            <person name="Lee T."/>
            <person name="Vaughan M.M."/>
            <person name="Alexander N.J."/>
            <person name="Busman M."/>
            <person name="Gutierrez S."/>
        </authorList>
    </citation>
    <scope>NUCLEOTIDE SEQUENCE [LARGE SCALE GENOMIC DNA]</scope>
    <source>
        <strain evidence="2 3">IBT 40837</strain>
    </source>
</reference>
<sequence length="104" mass="11285">MKFTLAILAITTLFSAAEACKCWANGDHVPDLTRPCCSAAGGYLNQGNTNCDGIGENLSSFWYCCKSYGAKSDCNCPTCWGVQDGVLDENNDDETAPWSDWNQN</sequence>
<evidence type="ECO:0000256" key="1">
    <source>
        <dbReference type="SAM" id="SignalP"/>
    </source>
</evidence>
<dbReference type="OrthoDB" id="5228648at2759"/>
<protein>
    <submittedName>
        <fullName evidence="2">Glycosyltransferase family 90</fullName>
    </submittedName>
</protein>
<feature type="chain" id="PRO_5017239444" evidence="1">
    <location>
        <begin position="20"/>
        <end position="104"/>
    </location>
</feature>